<dbReference type="Proteomes" id="UP000645390">
    <property type="component" value="Unassembled WGS sequence"/>
</dbReference>
<evidence type="ECO:0000313" key="4">
    <source>
        <dbReference type="Proteomes" id="UP000645390"/>
    </source>
</evidence>
<sequence length="218" mass="23266">MLKSIKTSVVALILVSTAIIAHAQKKITEGTLVYGMKYKVDAPGAPEEQKVKFNGDISKLELDLGPASVGVFMDSKSGTGLLLVDIPVAQKQLASKMTKADMEESNAAKPKYSDFKATGEKKTVAGYNAEKYTFKDDKGGTGELWATTDVEIPTNIATADFKEVKGFIVLVETTMATVTLKSVTEGKVGELSVTKVPAGYDEITYAEMKALQQQGGGE</sequence>
<comment type="caution">
    <text evidence="3">The sequence shown here is derived from an EMBL/GenBank/DDBJ whole genome shotgun (WGS) entry which is preliminary data.</text>
</comment>
<feature type="chain" id="PRO_5045275974" description="DUF4412 domain-containing protein" evidence="1">
    <location>
        <begin position="24"/>
        <end position="218"/>
    </location>
</feature>
<accession>A0ABQ2BIR5</accession>
<proteinExistence type="predicted"/>
<reference evidence="4" key="1">
    <citation type="journal article" date="2019" name="Int. J. Syst. Evol. Microbiol.">
        <title>The Global Catalogue of Microorganisms (GCM) 10K type strain sequencing project: providing services to taxonomists for standard genome sequencing and annotation.</title>
        <authorList>
            <consortium name="The Broad Institute Genomics Platform"/>
            <consortium name="The Broad Institute Genome Sequencing Center for Infectious Disease"/>
            <person name="Wu L."/>
            <person name="Ma J."/>
        </authorList>
    </citation>
    <scope>NUCLEOTIDE SEQUENCE [LARGE SCALE GENOMIC DNA]</scope>
    <source>
        <strain evidence="4">CCM 8939</strain>
    </source>
</reference>
<evidence type="ECO:0000313" key="3">
    <source>
        <dbReference type="EMBL" id="GGI26028.1"/>
    </source>
</evidence>
<gene>
    <name evidence="3" type="ORF">GCM10008119_20600</name>
</gene>
<evidence type="ECO:0000259" key="2">
    <source>
        <dbReference type="Pfam" id="PF14371"/>
    </source>
</evidence>
<feature type="signal peptide" evidence="1">
    <location>
        <begin position="1"/>
        <end position="23"/>
    </location>
</feature>
<name>A0ABQ2BIR5_9SPHI</name>
<keyword evidence="4" id="KW-1185">Reference proteome</keyword>
<organism evidence="3 4">
    <name type="scientific">Pedobacter mendelii</name>
    <dbReference type="NCBI Taxonomy" id="1908240"/>
    <lineage>
        <taxon>Bacteria</taxon>
        <taxon>Pseudomonadati</taxon>
        <taxon>Bacteroidota</taxon>
        <taxon>Sphingobacteriia</taxon>
        <taxon>Sphingobacteriales</taxon>
        <taxon>Sphingobacteriaceae</taxon>
        <taxon>Pedobacter</taxon>
    </lineage>
</organism>
<dbReference type="InterPro" id="IPR025524">
    <property type="entry name" value="DUF4412"/>
</dbReference>
<evidence type="ECO:0000256" key="1">
    <source>
        <dbReference type="SAM" id="SignalP"/>
    </source>
</evidence>
<dbReference type="EMBL" id="BMDJ01000005">
    <property type="protein sequence ID" value="GGI26028.1"/>
    <property type="molecule type" value="Genomic_DNA"/>
</dbReference>
<keyword evidence="1" id="KW-0732">Signal</keyword>
<feature type="domain" description="DUF4412" evidence="2">
    <location>
        <begin position="97"/>
        <end position="150"/>
    </location>
</feature>
<dbReference type="RefSeq" id="WP_188413897.1">
    <property type="nucleotide sequence ID" value="NZ_BMDJ01000005.1"/>
</dbReference>
<protein>
    <recommendedName>
        <fullName evidence="2">DUF4412 domain-containing protein</fullName>
    </recommendedName>
</protein>
<dbReference type="Pfam" id="PF14371">
    <property type="entry name" value="DUF4412"/>
    <property type="match status" value="1"/>
</dbReference>